<name>A0A1V4KVS8_PATFA</name>
<dbReference type="Proteomes" id="UP000190648">
    <property type="component" value="Unassembled WGS sequence"/>
</dbReference>
<accession>A0A1V4KVS8</accession>
<reference evidence="2 3" key="1">
    <citation type="submission" date="2016-02" db="EMBL/GenBank/DDBJ databases">
        <title>Band-tailed pigeon sequencing and assembly.</title>
        <authorList>
            <person name="Soares A.E."/>
            <person name="Novak B.J."/>
            <person name="Rice E.S."/>
            <person name="O'Connell B."/>
            <person name="Chang D."/>
            <person name="Weber S."/>
            <person name="Shapiro B."/>
        </authorList>
    </citation>
    <scope>NUCLEOTIDE SEQUENCE [LARGE SCALE GENOMIC DNA]</scope>
    <source>
        <strain evidence="2">BTP2013</strain>
        <tissue evidence="2">Blood</tissue>
    </source>
</reference>
<protein>
    <submittedName>
        <fullName evidence="2">Uncharacterized protein</fullName>
    </submittedName>
</protein>
<organism evidence="2 3">
    <name type="scientific">Patagioenas fasciata monilis</name>
    <dbReference type="NCBI Taxonomy" id="372326"/>
    <lineage>
        <taxon>Eukaryota</taxon>
        <taxon>Metazoa</taxon>
        <taxon>Chordata</taxon>
        <taxon>Craniata</taxon>
        <taxon>Vertebrata</taxon>
        <taxon>Euteleostomi</taxon>
        <taxon>Archelosauria</taxon>
        <taxon>Archosauria</taxon>
        <taxon>Dinosauria</taxon>
        <taxon>Saurischia</taxon>
        <taxon>Theropoda</taxon>
        <taxon>Coelurosauria</taxon>
        <taxon>Aves</taxon>
        <taxon>Neognathae</taxon>
        <taxon>Neoaves</taxon>
        <taxon>Columbimorphae</taxon>
        <taxon>Columbiformes</taxon>
        <taxon>Columbidae</taxon>
        <taxon>Patagioenas</taxon>
    </lineage>
</organism>
<keyword evidence="3" id="KW-1185">Reference proteome</keyword>
<dbReference type="AlphaFoldDB" id="A0A1V4KVS8"/>
<feature type="region of interest" description="Disordered" evidence="1">
    <location>
        <begin position="1"/>
        <end position="38"/>
    </location>
</feature>
<gene>
    <name evidence="2" type="ORF">AV530_003021</name>
</gene>
<evidence type="ECO:0000313" key="3">
    <source>
        <dbReference type="Proteomes" id="UP000190648"/>
    </source>
</evidence>
<proteinExistence type="predicted"/>
<sequence length="127" mass="13540">MLPGAPGVFRRRQPQRGERPARGSMVKVSPLGGCKQQGKASGFACWKILVRTGVELRLRALKGSGMVRASNDLAHGGVGDVGPRPSPGVSSPAYVLRRKVKKCLLTASDIRNVLKLRPSTLIQNSAV</sequence>
<evidence type="ECO:0000256" key="1">
    <source>
        <dbReference type="SAM" id="MobiDB-lite"/>
    </source>
</evidence>
<comment type="caution">
    <text evidence="2">The sequence shown here is derived from an EMBL/GenBank/DDBJ whole genome shotgun (WGS) entry which is preliminary data.</text>
</comment>
<dbReference type="EMBL" id="LSYS01001520">
    <property type="protein sequence ID" value="OPJ88465.1"/>
    <property type="molecule type" value="Genomic_DNA"/>
</dbReference>
<evidence type="ECO:0000313" key="2">
    <source>
        <dbReference type="EMBL" id="OPJ88465.1"/>
    </source>
</evidence>